<feature type="domain" description="HTH gntR-type" evidence="4">
    <location>
        <begin position="19"/>
        <end position="87"/>
    </location>
</feature>
<keyword evidence="2" id="KW-0238">DNA-binding</keyword>
<keyword evidence="1" id="KW-0805">Transcription regulation</keyword>
<keyword evidence="3" id="KW-0804">Transcription</keyword>
<evidence type="ECO:0000313" key="5">
    <source>
        <dbReference type="EMBL" id="QBI18609.1"/>
    </source>
</evidence>
<dbReference type="SMART" id="SM00345">
    <property type="entry name" value="HTH_GNTR"/>
    <property type="match status" value="1"/>
</dbReference>
<dbReference type="InterPro" id="IPR036390">
    <property type="entry name" value="WH_DNA-bd_sf"/>
</dbReference>
<dbReference type="OrthoDB" id="7363114at2"/>
<dbReference type="InterPro" id="IPR050679">
    <property type="entry name" value="Bact_HTH_transcr_reg"/>
</dbReference>
<dbReference type="Gene3D" id="3.40.1410.10">
    <property type="entry name" value="Chorismate lyase-like"/>
    <property type="match status" value="1"/>
</dbReference>
<dbReference type="EMBL" id="CP036402">
    <property type="protein sequence ID" value="QBI18609.1"/>
    <property type="molecule type" value="Genomic_DNA"/>
</dbReference>
<dbReference type="GO" id="GO:0003677">
    <property type="term" value="F:DNA binding"/>
    <property type="evidence" value="ECO:0007669"/>
    <property type="project" value="UniProtKB-KW"/>
</dbReference>
<dbReference type="SMART" id="SM00866">
    <property type="entry name" value="UTRA"/>
    <property type="match status" value="1"/>
</dbReference>
<dbReference type="InterPro" id="IPR000524">
    <property type="entry name" value="Tscrpt_reg_HTH_GntR"/>
</dbReference>
<dbReference type="GO" id="GO:0003700">
    <property type="term" value="F:DNA-binding transcription factor activity"/>
    <property type="evidence" value="ECO:0007669"/>
    <property type="project" value="InterPro"/>
</dbReference>
<dbReference type="SUPFAM" id="SSF64288">
    <property type="entry name" value="Chorismate lyase-like"/>
    <property type="match status" value="1"/>
</dbReference>
<organism evidence="5 6">
    <name type="scientific">Egibacter rhizosphaerae</name>
    <dbReference type="NCBI Taxonomy" id="1670831"/>
    <lineage>
        <taxon>Bacteria</taxon>
        <taxon>Bacillati</taxon>
        <taxon>Actinomycetota</taxon>
        <taxon>Nitriliruptoria</taxon>
        <taxon>Egibacterales</taxon>
        <taxon>Egibacteraceae</taxon>
        <taxon>Egibacter</taxon>
    </lineage>
</organism>
<dbReference type="Pfam" id="PF07702">
    <property type="entry name" value="UTRA"/>
    <property type="match status" value="1"/>
</dbReference>
<keyword evidence="6" id="KW-1185">Reference proteome</keyword>
<evidence type="ECO:0000313" key="6">
    <source>
        <dbReference type="Proteomes" id="UP000291469"/>
    </source>
</evidence>
<proteinExistence type="predicted"/>
<dbReference type="InterPro" id="IPR036388">
    <property type="entry name" value="WH-like_DNA-bd_sf"/>
</dbReference>
<dbReference type="RefSeq" id="WP_131153607.1">
    <property type="nucleotide sequence ID" value="NZ_CP036402.1"/>
</dbReference>
<dbReference type="GO" id="GO:0045892">
    <property type="term" value="P:negative regulation of DNA-templated transcription"/>
    <property type="evidence" value="ECO:0007669"/>
    <property type="project" value="TreeGrafter"/>
</dbReference>
<reference evidence="5 6" key="1">
    <citation type="submission" date="2019-01" db="EMBL/GenBank/DDBJ databases">
        <title>Egibacter rhizosphaerae EGI 80759T.</title>
        <authorList>
            <person name="Chen D.-D."/>
            <person name="Tian Y."/>
            <person name="Jiao J.-Y."/>
            <person name="Zhang X.-T."/>
            <person name="Zhang Y.-G."/>
            <person name="Zhang Y."/>
            <person name="Xiao M."/>
            <person name="Shu W.-S."/>
            <person name="Li W.-J."/>
        </authorList>
    </citation>
    <scope>NUCLEOTIDE SEQUENCE [LARGE SCALE GENOMIC DNA]</scope>
    <source>
        <strain evidence="5 6">EGI 80759</strain>
    </source>
</reference>
<dbReference type="PANTHER" id="PTHR44846">
    <property type="entry name" value="MANNOSYL-D-GLYCERATE TRANSPORT/METABOLISM SYSTEM REPRESSOR MNGR-RELATED"/>
    <property type="match status" value="1"/>
</dbReference>
<dbReference type="PROSITE" id="PS50949">
    <property type="entry name" value="HTH_GNTR"/>
    <property type="match status" value="1"/>
</dbReference>
<gene>
    <name evidence="5" type="ORF">ER308_02870</name>
</gene>
<name>A0A411YBN0_9ACTN</name>
<evidence type="ECO:0000256" key="2">
    <source>
        <dbReference type="ARBA" id="ARBA00023125"/>
    </source>
</evidence>
<dbReference type="Pfam" id="PF00392">
    <property type="entry name" value="GntR"/>
    <property type="match status" value="1"/>
</dbReference>
<evidence type="ECO:0000259" key="4">
    <source>
        <dbReference type="PROSITE" id="PS50949"/>
    </source>
</evidence>
<evidence type="ECO:0000256" key="1">
    <source>
        <dbReference type="ARBA" id="ARBA00023015"/>
    </source>
</evidence>
<dbReference type="Proteomes" id="UP000291469">
    <property type="component" value="Chromosome"/>
</dbReference>
<sequence>MMTQDPPAVGAAIHQGSGLPLHVQLRRAVLTEIHERGLRPGDRLPTEGELEQRYGVSRSTIRQAMADLATEGHVTRVQGKGTFVGTPKIQHLPVLESFSELLRKQGYDASHRLLESEVREAPGEVAEGLGTAVGTPCRRLQRLFLADGSPVGTAETWLPIARLEPHDQLLADPADGDWSLYAVLQDEPFGLRLARAIETVNPAIADDESARLLRCAPGTLLLLIHRVTHTADDEPLEWSRLRFLGGHYEYRVELHPSRPAEGPA</sequence>
<dbReference type="AlphaFoldDB" id="A0A411YBN0"/>
<dbReference type="InterPro" id="IPR011663">
    <property type="entry name" value="UTRA"/>
</dbReference>
<dbReference type="SUPFAM" id="SSF46785">
    <property type="entry name" value="Winged helix' DNA-binding domain"/>
    <property type="match status" value="1"/>
</dbReference>
<evidence type="ECO:0000256" key="3">
    <source>
        <dbReference type="ARBA" id="ARBA00023163"/>
    </source>
</evidence>
<protein>
    <submittedName>
        <fullName evidence="5">GntR family transcriptional regulator</fullName>
    </submittedName>
</protein>
<accession>A0A411YBN0</accession>
<dbReference type="Gene3D" id="1.10.10.10">
    <property type="entry name" value="Winged helix-like DNA-binding domain superfamily/Winged helix DNA-binding domain"/>
    <property type="match status" value="1"/>
</dbReference>
<dbReference type="PANTHER" id="PTHR44846:SF1">
    <property type="entry name" value="MANNOSYL-D-GLYCERATE TRANSPORT_METABOLISM SYSTEM REPRESSOR MNGR-RELATED"/>
    <property type="match status" value="1"/>
</dbReference>
<dbReference type="KEGG" id="erz:ER308_02870"/>
<dbReference type="CDD" id="cd07377">
    <property type="entry name" value="WHTH_GntR"/>
    <property type="match status" value="1"/>
</dbReference>
<dbReference type="PRINTS" id="PR00035">
    <property type="entry name" value="HTHGNTR"/>
</dbReference>
<dbReference type="InterPro" id="IPR028978">
    <property type="entry name" value="Chorismate_lyase_/UTRA_dom_sf"/>
</dbReference>